<dbReference type="InterPro" id="IPR035328">
    <property type="entry name" value="DUF3048_C"/>
</dbReference>
<protein>
    <recommendedName>
        <fullName evidence="7">DUF3048 domain-containing protein</fullName>
    </recommendedName>
</protein>
<evidence type="ECO:0000256" key="1">
    <source>
        <dbReference type="SAM" id="MobiDB-lite"/>
    </source>
</evidence>
<dbReference type="Gene3D" id="3.50.90.10">
    <property type="entry name" value="YerB-like"/>
    <property type="match status" value="1"/>
</dbReference>
<dbReference type="InterPro" id="IPR021416">
    <property type="entry name" value="DUF3048_N"/>
</dbReference>
<dbReference type="Pfam" id="PF11258">
    <property type="entry name" value="DUF3048"/>
    <property type="match status" value="1"/>
</dbReference>
<keyword evidence="2" id="KW-0472">Membrane</keyword>
<dbReference type="Proteomes" id="UP000050430">
    <property type="component" value="Unassembled WGS sequence"/>
</dbReference>
<dbReference type="SUPFAM" id="SSF159774">
    <property type="entry name" value="YerB-like"/>
    <property type="match status" value="1"/>
</dbReference>
<gene>
    <name evidence="5" type="ORF">ADM99_04530</name>
</gene>
<sequence length="435" mass="48991">MKPAYLNLIRIILPLIVISAAVVLLLQNLPETKQAVSPTQTRVEITAASSSIENTPIPPTPTETPVSTNTPTEAVTPTATAPVVSYPVGPDTYPEGINPLNGLPVNDPSTLKLPPALLSISNSPVTARPQAGLSFAPLIYEMFIGAGNSRFLTIFYGDLPKTPENDNPEIGPIRSGRLAYEHIRKLLNGFIVMAYASVWVTPELNYFHNLQTEHPDDINGARLRVNDLTALKENYQKELGEPNPIGLKFDPTVPEGGKDGHTIWLPYAYVDQVWWHYDKDSGTYHRWQDKENGKDFTEQIDSLTGKPLEIENVAVIFVNHIAYRETLIDLTLLYTNRERALFFRDGQVFEGYWTTKGEEYEKTTGRLRPLRFLDKNGDPFPLKPGQTWVEIVTQETPVYETQYTDDYYRLVNNREPGSGIWAVRFVHPENMQPNQ</sequence>
<dbReference type="InterPro" id="IPR023158">
    <property type="entry name" value="YerB-like_sf"/>
</dbReference>
<dbReference type="STRING" id="229920.ADM99_04530"/>
<keyword evidence="2" id="KW-1133">Transmembrane helix</keyword>
<feature type="compositionally biased region" description="Low complexity" evidence="1">
    <location>
        <begin position="63"/>
        <end position="75"/>
    </location>
</feature>
<feature type="domain" description="DUF3048" evidence="4">
    <location>
        <begin position="266"/>
        <end position="389"/>
    </location>
</feature>
<keyword evidence="6" id="KW-1185">Reference proteome</keyword>
<dbReference type="OrthoDB" id="156071at2"/>
<feature type="domain" description="DUF3048" evidence="3">
    <location>
        <begin position="101"/>
        <end position="211"/>
    </location>
</feature>
<name>A0A0P6WT97_9CHLR</name>
<evidence type="ECO:0000313" key="6">
    <source>
        <dbReference type="Proteomes" id="UP000050430"/>
    </source>
</evidence>
<evidence type="ECO:0000256" key="2">
    <source>
        <dbReference type="SAM" id="Phobius"/>
    </source>
</evidence>
<organism evidence="5 6">
    <name type="scientific">Leptolinea tardivitalis</name>
    <dbReference type="NCBI Taxonomy" id="229920"/>
    <lineage>
        <taxon>Bacteria</taxon>
        <taxon>Bacillati</taxon>
        <taxon>Chloroflexota</taxon>
        <taxon>Anaerolineae</taxon>
        <taxon>Anaerolineales</taxon>
        <taxon>Anaerolineaceae</taxon>
        <taxon>Leptolinea</taxon>
    </lineage>
</organism>
<dbReference type="Pfam" id="PF17479">
    <property type="entry name" value="DUF3048_C"/>
    <property type="match status" value="1"/>
</dbReference>
<dbReference type="AlphaFoldDB" id="A0A0P6WT97"/>
<keyword evidence="2" id="KW-0812">Transmembrane</keyword>
<dbReference type="RefSeq" id="WP_062421920.1">
    <property type="nucleotide sequence ID" value="NZ_BBYA01000009.1"/>
</dbReference>
<accession>A0A0P6WT97</accession>
<reference evidence="5 6" key="1">
    <citation type="submission" date="2015-07" db="EMBL/GenBank/DDBJ databases">
        <title>Genome sequence of Leptolinea tardivitalis DSM 16556.</title>
        <authorList>
            <person name="Hemp J."/>
            <person name="Ward L.M."/>
            <person name="Pace L.A."/>
            <person name="Fischer W.W."/>
        </authorList>
    </citation>
    <scope>NUCLEOTIDE SEQUENCE [LARGE SCALE GENOMIC DNA]</scope>
    <source>
        <strain evidence="5 6">YMTK-2</strain>
    </source>
</reference>
<dbReference type="EMBL" id="LGCK01000006">
    <property type="protein sequence ID" value="KPL73462.1"/>
    <property type="molecule type" value="Genomic_DNA"/>
</dbReference>
<evidence type="ECO:0000259" key="4">
    <source>
        <dbReference type="Pfam" id="PF17479"/>
    </source>
</evidence>
<comment type="caution">
    <text evidence="5">The sequence shown here is derived from an EMBL/GenBank/DDBJ whole genome shotgun (WGS) entry which is preliminary data.</text>
</comment>
<evidence type="ECO:0008006" key="7">
    <source>
        <dbReference type="Google" id="ProtNLM"/>
    </source>
</evidence>
<feature type="region of interest" description="Disordered" evidence="1">
    <location>
        <begin position="52"/>
        <end position="75"/>
    </location>
</feature>
<evidence type="ECO:0000259" key="3">
    <source>
        <dbReference type="Pfam" id="PF11258"/>
    </source>
</evidence>
<proteinExistence type="predicted"/>
<evidence type="ECO:0000313" key="5">
    <source>
        <dbReference type="EMBL" id="KPL73462.1"/>
    </source>
</evidence>
<feature type="transmembrane region" description="Helical" evidence="2">
    <location>
        <begin position="7"/>
        <end position="26"/>
    </location>
</feature>